<keyword evidence="5" id="KW-0295">Fungicide</keyword>
<dbReference type="Pfam" id="PF10868">
    <property type="entry name" value="Defensin_like"/>
    <property type="match status" value="1"/>
</dbReference>
<evidence type="ECO:0000313" key="9">
    <source>
        <dbReference type="EMBL" id="CAL1385454.1"/>
    </source>
</evidence>
<feature type="signal peptide" evidence="8">
    <location>
        <begin position="1"/>
        <end position="25"/>
    </location>
</feature>
<evidence type="ECO:0000256" key="8">
    <source>
        <dbReference type="SAM" id="SignalP"/>
    </source>
</evidence>
<evidence type="ECO:0000256" key="5">
    <source>
        <dbReference type="ARBA" id="ARBA00022577"/>
    </source>
</evidence>
<comment type="subcellular location">
    <subcellularLocation>
        <location evidence="1">Secreted</location>
    </subcellularLocation>
</comment>
<evidence type="ECO:0000313" key="10">
    <source>
        <dbReference type="Proteomes" id="UP001497516"/>
    </source>
</evidence>
<dbReference type="EMBL" id="OZ034817">
    <property type="protein sequence ID" value="CAL1385454.1"/>
    <property type="molecule type" value="Genomic_DNA"/>
</dbReference>
<gene>
    <name evidence="9" type="ORF">LTRI10_LOCUS26590</name>
</gene>
<dbReference type="Proteomes" id="UP001497516">
    <property type="component" value="Chromosome 4"/>
</dbReference>
<dbReference type="AlphaFoldDB" id="A0AAV2EI89"/>
<comment type="similarity">
    <text evidence="2">Belongs to the DEFL family.</text>
</comment>
<feature type="chain" id="PRO_5043326493" evidence="8">
    <location>
        <begin position="26"/>
        <end position="93"/>
    </location>
</feature>
<dbReference type="InterPro" id="IPR022618">
    <property type="entry name" value="Defensin-like_20-28"/>
</dbReference>
<keyword evidence="10" id="KW-1185">Reference proteome</keyword>
<keyword evidence="6 8" id="KW-0732">Signal</keyword>
<evidence type="ECO:0000256" key="7">
    <source>
        <dbReference type="ARBA" id="ARBA00022821"/>
    </source>
</evidence>
<organism evidence="9 10">
    <name type="scientific">Linum trigynum</name>
    <dbReference type="NCBI Taxonomy" id="586398"/>
    <lineage>
        <taxon>Eukaryota</taxon>
        <taxon>Viridiplantae</taxon>
        <taxon>Streptophyta</taxon>
        <taxon>Embryophyta</taxon>
        <taxon>Tracheophyta</taxon>
        <taxon>Spermatophyta</taxon>
        <taxon>Magnoliopsida</taxon>
        <taxon>eudicotyledons</taxon>
        <taxon>Gunneridae</taxon>
        <taxon>Pentapetalae</taxon>
        <taxon>rosids</taxon>
        <taxon>fabids</taxon>
        <taxon>Malpighiales</taxon>
        <taxon>Linaceae</taxon>
        <taxon>Linum</taxon>
    </lineage>
</organism>
<dbReference type="GO" id="GO:0005576">
    <property type="term" value="C:extracellular region"/>
    <property type="evidence" value="ECO:0007669"/>
    <property type="project" value="UniProtKB-SubCell"/>
</dbReference>
<accession>A0AAV2EI89</accession>
<keyword evidence="7" id="KW-0611">Plant defense</keyword>
<reference evidence="9 10" key="1">
    <citation type="submission" date="2024-04" db="EMBL/GenBank/DDBJ databases">
        <authorList>
            <person name="Fracassetti M."/>
        </authorList>
    </citation>
    <scope>NUCLEOTIDE SEQUENCE [LARGE SCALE GENOMIC DNA]</scope>
</reference>
<evidence type="ECO:0000256" key="1">
    <source>
        <dbReference type="ARBA" id="ARBA00004613"/>
    </source>
</evidence>
<dbReference type="GO" id="GO:0031640">
    <property type="term" value="P:killing of cells of another organism"/>
    <property type="evidence" value="ECO:0007669"/>
    <property type="project" value="UniProtKB-KW"/>
</dbReference>
<dbReference type="PANTHER" id="PTHR34453:SF3">
    <property type="entry name" value="DEFENSIN-LIKE (DEFL) FAMILY PROTEIN-RELATED"/>
    <property type="match status" value="1"/>
</dbReference>
<evidence type="ECO:0000256" key="4">
    <source>
        <dbReference type="ARBA" id="ARBA00022529"/>
    </source>
</evidence>
<keyword evidence="3" id="KW-0964">Secreted</keyword>
<evidence type="ECO:0000256" key="2">
    <source>
        <dbReference type="ARBA" id="ARBA00006722"/>
    </source>
</evidence>
<sequence length="93" mass="9870">MAIGGVKVGCLVAMLLVATLASSEAAAGTRFVGTRPNDHVIESRCCREYYDLGECIPGKNDAPGGNCYEFCIEECDGALCKQTSKGHHCHCLC</sequence>
<dbReference type="GO" id="GO:0050832">
    <property type="term" value="P:defense response to fungus"/>
    <property type="evidence" value="ECO:0007669"/>
    <property type="project" value="UniProtKB-KW"/>
</dbReference>
<proteinExistence type="inferred from homology"/>
<name>A0AAV2EI89_9ROSI</name>
<keyword evidence="4" id="KW-0929">Antimicrobial</keyword>
<protein>
    <submittedName>
        <fullName evidence="9">Uncharacterized protein</fullName>
    </submittedName>
</protein>
<dbReference type="PANTHER" id="PTHR34453">
    <property type="entry name" value="DEFENSIN-LIKE (DEFL) FAMILY PROTEIN-RELATED"/>
    <property type="match status" value="1"/>
</dbReference>
<evidence type="ECO:0000256" key="3">
    <source>
        <dbReference type="ARBA" id="ARBA00022525"/>
    </source>
</evidence>
<evidence type="ECO:0000256" key="6">
    <source>
        <dbReference type="ARBA" id="ARBA00022729"/>
    </source>
</evidence>